<feature type="domain" description="DUF6984" evidence="1">
    <location>
        <begin position="2"/>
        <end position="95"/>
    </location>
</feature>
<evidence type="ECO:0000313" key="2">
    <source>
        <dbReference type="EMBL" id="MCB5228416.1"/>
    </source>
</evidence>
<evidence type="ECO:0000313" key="3">
    <source>
        <dbReference type="Proteomes" id="UP000633814"/>
    </source>
</evidence>
<name>A0ABS8C7Y2_9ALTE</name>
<dbReference type="Proteomes" id="UP000633814">
    <property type="component" value="Unassembled WGS sequence"/>
</dbReference>
<gene>
    <name evidence="2" type="ORF">JAO78_016560</name>
</gene>
<proteinExistence type="predicted"/>
<dbReference type="EMBL" id="JAEINI020000034">
    <property type="protein sequence ID" value="MCB5228416.1"/>
    <property type="molecule type" value="Genomic_DNA"/>
</dbReference>
<dbReference type="RefSeq" id="WP_226752470.1">
    <property type="nucleotide sequence ID" value="NZ_JAEINI020000034.1"/>
</dbReference>
<dbReference type="Pfam" id="PF22480">
    <property type="entry name" value="DUF6984"/>
    <property type="match status" value="1"/>
</dbReference>
<accession>A0ABS8C7Y2</accession>
<protein>
    <recommendedName>
        <fullName evidence="1">DUF6984 domain-containing protein</fullName>
    </recommendedName>
</protein>
<dbReference type="InterPro" id="IPR054253">
    <property type="entry name" value="DUF6984"/>
</dbReference>
<reference evidence="2 3" key="1">
    <citation type="submission" date="2021-10" db="EMBL/GenBank/DDBJ databases">
        <title>Alishewanella koreense sp. nov. isolated from seawater of southwestern coast in South Korea and the proposal for the reclassification of Rheinheimera perlucida and Rheinheimera tuosuensis as Arsukibacterium perlucida and Arsukibacterium tuosuensis.</title>
        <authorList>
            <person name="Kim K.H."/>
            <person name="Ruan W."/>
            <person name="Kim K.R."/>
            <person name="Baek J.H."/>
            <person name="Jeon C.O."/>
        </authorList>
    </citation>
    <scope>NUCLEOTIDE SEQUENCE [LARGE SCALE GENOMIC DNA]</scope>
    <source>
        <strain evidence="2 3">16-MA</strain>
    </source>
</reference>
<evidence type="ECO:0000259" key="1">
    <source>
        <dbReference type="Pfam" id="PF22480"/>
    </source>
</evidence>
<organism evidence="2 3">
    <name type="scientific">Alishewanella maricola</name>
    <dbReference type="NCBI Taxonomy" id="2795740"/>
    <lineage>
        <taxon>Bacteria</taxon>
        <taxon>Pseudomonadati</taxon>
        <taxon>Pseudomonadota</taxon>
        <taxon>Gammaproteobacteria</taxon>
        <taxon>Alteromonadales</taxon>
        <taxon>Alteromonadaceae</taxon>
        <taxon>Alishewanella</taxon>
    </lineage>
</organism>
<comment type="caution">
    <text evidence="2">The sequence shown here is derived from an EMBL/GenBank/DDBJ whole genome shotgun (WGS) entry which is preliminary data.</text>
</comment>
<keyword evidence="3" id="KW-1185">Reference proteome</keyword>
<sequence length="102" mass="11279">MMRTPTTGEVRILQKLFERAAIPFDAELLLVDSMDDGGMGSLKIGIAHSERSFGSVCAELEFNDDDGKPVLFSLYLDTAGNPYEMDAFKSDYSETTMLKNNS</sequence>